<sequence length="101" mass="11205">MSMYSSTLISSGCKCLVALIVCPVEVLTRHFLHCPSSLIIGVMITALRHFSLGSCEWMMTKSPSFGLRPRFTVPGTSLLNLMLSKYCSWNFLQNVDLLCAV</sequence>
<organism evidence="1 2">
    <name type="scientific">Meganyctiphanes norvegica</name>
    <name type="common">Northern krill</name>
    <name type="synonym">Thysanopoda norvegica</name>
    <dbReference type="NCBI Taxonomy" id="48144"/>
    <lineage>
        <taxon>Eukaryota</taxon>
        <taxon>Metazoa</taxon>
        <taxon>Ecdysozoa</taxon>
        <taxon>Arthropoda</taxon>
        <taxon>Crustacea</taxon>
        <taxon>Multicrustacea</taxon>
        <taxon>Malacostraca</taxon>
        <taxon>Eumalacostraca</taxon>
        <taxon>Eucarida</taxon>
        <taxon>Euphausiacea</taxon>
        <taxon>Euphausiidae</taxon>
        <taxon>Meganyctiphanes</taxon>
    </lineage>
</organism>
<evidence type="ECO:0000313" key="1">
    <source>
        <dbReference type="EMBL" id="CAL4135386.1"/>
    </source>
</evidence>
<name>A0AAV2RQX7_MEGNR</name>
<dbReference type="EMBL" id="CAXKWB010029362">
    <property type="protein sequence ID" value="CAL4135386.1"/>
    <property type="molecule type" value="Genomic_DNA"/>
</dbReference>
<dbReference type="Proteomes" id="UP001497623">
    <property type="component" value="Unassembled WGS sequence"/>
</dbReference>
<proteinExistence type="predicted"/>
<evidence type="ECO:0000313" key="2">
    <source>
        <dbReference type="Proteomes" id="UP001497623"/>
    </source>
</evidence>
<reference evidence="1 2" key="1">
    <citation type="submission" date="2024-05" db="EMBL/GenBank/DDBJ databases">
        <authorList>
            <person name="Wallberg A."/>
        </authorList>
    </citation>
    <scope>NUCLEOTIDE SEQUENCE [LARGE SCALE GENOMIC DNA]</scope>
</reference>
<accession>A0AAV2RQX7</accession>
<comment type="caution">
    <text evidence="1">The sequence shown here is derived from an EMBL/GenBank/DDBJ whole genome shotgun (WGS) entry which is preliminary data.</text>
</comment>
<gene>
    <name evidence="1" type="ORF">MNOR_LOCUS27622</name>
</gene>
<keyword evidence="2" id="KW-1185">Reference proteome</keyword>
<dbReference type="AlphaFoldDB" id="A0AAV2RQX7"/>
<protein>
    <submittedName>
        <fullName evidence="1">Uncharacterized protein</fullName>
    </submittedName>
</protein>